<evidence type="ECO:0000256" key="3">
    <source>
        <dbReference type="ARBA" id="ARBA00022490"/>
    </source>
</evidence>
<dbReference type="PROSITE" id="PS50096">
    <property type="entry name" value="IQ"/>
    <property type="match status" value="1"/>
</dbReference>
<keyword evidence="4" id="KW-0539">Nucleus</keyword>
<evidence type="ECO:0000256" key="1">
    <source>
        <dbReference type="ARBA" id="ARBA00004123"/>
    </source>
</evidence>
<keyword evidence="3" id="KW-0963">Cytoplasm</keyword>
<sequence length="457" mass="51574">MTRPDPAYEPPPIASSPRRPLNPSDVSDSDKANFAAGTIQRVYRGYRARRELQGIGVAASSRWMDITSQKRCEESQAPNEPAWETESENPSPARKNWQRVVSIAIQAGAYDRSVESAAPNIHEKANEPERLHGTTSKMMDLPYFLEMVDEKHRHGSNLRAYHSVWKNSPSGENFFYWLDHGEGKNVEIAQCPRERLERDQVRYLSPQERAKYLVVVDDTGRFRWAKNNDLVETDTNQYKDSMQGVVRIQEGARQFRGNTEAALSEPGSPNPRSASPTIVDDEEDGDPKLSTREDYELGKAVSKFSRIKPTAIYDHFAASLPKKDEMWIFVADTSFRIYIGIKEPGAFQHSSFLRGGRISAAGMLKIKHGQLRSLAPLSGHYRPHVANFRAFHHSLQERGVDLSRVLISKSYAILAGIEGYTLTKKKVHNVHEKLDTAKEKLRRSSHGNSKDESAETG</sequence>
<organism evidence="6 7">
    <name type="scientific">Penicillium argentinense</name>
    <dbReference type="NCBI Taxonomy" id="1131581"/>
    <lineage>
        <taxon>Eukaryota</taxon>
        <taxon>Fungi</taxon>
        <taxon>Dikarya</taxon>
        <taxon>Ascomycota</taxon>
        <taxon>Pezizomycotina</taxon>
        <taxon>Eurotiomycetes</taxon>
        <taxon>Eurotiomycetidae</taxon>
        <taxon>Eurotiales</taxon>
        <taxon>Aspergillaceae</taxon>
        <taxon>Penicillium</taxon>
    </lineage>
</organism>
<dbReference type="InterPro" id="IPR044159">
    <property type="entry name" value="IQM"/>
</dbReference>
<dbReference type="Proteomes" id="UP001149074">
    <property type="component" value="Unassembled WGS sequence"/>
</dbReference>
<feature type="region of interest" description="Disordered" evidence="5">
    <location>
        <begin position="258"/>
        <end position="291"/>
    </location>
</feature>
<evidence type="ECO:0000313" key="7">
    <source>
        <dbReference type="Proteomes" id="UP001149074"/>
    </source>
</evidence>
<comment type="caution">
    <text evidence="6">The sequence shown here is derived from an EMBL/GenBank/DDBJ whole genome shotgun (WGS) entry which is preliminary data.</text>
</comment>
<proteinExistence type="predicted"/>
<dbReference type="CDD" id="cd23767">
    <property type="entry name" value="IQCD"/>
    <property type="match status" value="1"/>
</dbReference>
<name>A0A9W9G600_9EURO</name>
<protein>
    <recommendedName>
        <fullName evidence="8">IQ calmodulin-binding motif protein</fullName>
    </recommendedName>
</protein>
<reference evidence="6" key="2">
    <citation type="journal article" date="2023" name="IMA Fungus">
        <title>Comparative genomic study of the Penicillium genus elucidates a diverse pangenome and 15 lateral gene transfer events.</title>
        <authorList>
            <person name="Petersen C."/>
            <person name="Sorensen T."/>
            <person name="Nielsen M.R."/>
            <person name="Sondergaard T.E."/>
            <person name="Sorensen J.L."/>
            <person name="Fitzpatrick D.A."/>
            <person name="Frisvad J.C."/>
            <person name="Nielsen K.L."/>
        </authorList>
    </citation>
    <scope>NUCLEOTIDE SEQUENCE</scope>
    <source>
        <strain evidence="6">IBT 30761</strain>
    </source>
</reference>
<evidence type="ECO:0000256" key="5">
    <source>
        <dbReference type="SAM" id="MobiDB-lite"/>
    </source>
</evidence>
<dbReference type="OrthoDB" id="7344096at2759"/>
<dbReference type="GO" id="GO:0005737">
    <property type="term" value="C:cytoplasm"/>
    <property type="evidence" value="ECO:0007669"/>
    <property type="project" value="UniProtKB-SubCell"/>
</dbReference>
<dbReference type="PANTHER" id="PTHR31250">
    <property type="entry name" value="IQ DOMAIN-CONTAINING PROTEIN IQM3"/>
    <property type="match status" value="1"/>
</dbReference>
<reference evidence="6" key="1">
    <citation type="submission" date="2022-11" db="EMBL/GenBank/DDBJ databases">
        <authorList>
            <person name="Petersen C."/>
        </authorList>
    </citation>
    <scope>NUCLEOTIDE SEQUENCE</scope>
    <source>
        <strain evidence="6">IBT 30761</strain>
    </source>
</reference>
<dbReference type="EMBL" id="JAPQKI010000001">
    <property type="protein sequence ID" value="KAJ5112766.1"/>
    <property type="molecule type" value="Genomic_DNA"/>
</dbReference>
<accession>A0A9W9G600</accession>
<comment type="subcellular location">
    <subcellularLocation>
        <location evidence="2">Cytoplasm</location>
    </subcellularLocation>
    <subcellularLocation>
        <location evidence="1">Nucleus</location>
    </subcellularLocation>
</comment>
<keyword evidence="7" id="KW-1185">Reference proteome</keyword>
<feature type="region of interest" description="Disordered" evidence="5">
    <location>
        <begin position="1"/>
        <end position="33"/>
    </location>
</feature>
<gene>
    <name evidence="6" type="ORF">N7532_000811</name>
</gene>
<dbReference type="GO" id="GO:0005634">
    <property type="term" value="C:nucleus"/>
    <property type="evidence" value="ECO:0007669"/>
    <property type="project" value="UniProtKB-SubCell"/>
</dbReference>
<feature type="region of interest" description="Disordered" evidence="5">
    <location>
        <begin position="435"/>
        <end position="457"/>
    </location>
</feature>
<evidence type="ECO:0000256" key="4">
    <source>
        <dbReference type="ARBA" id="ARBA00023242"/>
    </source>
</evidence>
<evidence type="ECO:0008006" key="8">
    <source>
        <dbReference type="Google" id="ProtNLM"/>
    </source>
</evidence>
<dbReference type="GeneID" id="81352294"/>
<dbReference type="PANTHER" id="PTHR31250:SF27">
    <property type="entry name" value="IQ DOMAIN-CONTAINING PROTEIN IQM5"/>
    <property type="match status" value="1"/>
</dbReference>
<feature type="region of interest" description="Disordered" evidence="5">
    <location>
        <begin position="69"/>
        <end position="94"/>
    </location>
</feature>
<dbReference type="RefSeq" id="XP_056480539.1">
    <property type="nucleotide sequence ID" value="XM_056613315.1"/>
</dbReference>
<feature type="compositionally biased region" description="Basic and acidic residues" evidence="5">
    <location>
        <begin position="448"/>
        <end position="457"/>
    </location>
</feature>
<dbReference type="AlphaFoldDB" id="A0A9W9G600"/>
<evidence type="ECO:0000256" key="2">
    <source>
        <dbReference type="ARBA" id="ARBA00004496"/>
    </source>
</evidence>
<evidence type="ECO:0000313" key="6">
    <source>
        <dbReference type="EMBL" id="KAJ5112766.1"/>
    </source>
</evidence>